<evidence type="ECO:0000256" key="8">
    <source>
        <dbReference type="PIRSR" id="PIRSR001100-1"/>
    </source>
</evidence>
<dbReference type="RefSeq" id="WP_236091005.1">
    <property type="nucleotide sequence ID" value="NZ_JAKGSG010000056.1"/>
</dbReference>
<dbReference type="InterPro" id="IPR016288">
    <property type="entry name" value="Beta_cellobiohydrolase"/>
</dbReference>
<name>A0AA41QHJ0_9MICO</name>
<dbReference type="GO" id="GO:0030245">
    <property type="term" value="P:cellulose catabolic process"/>
    <property type="evidence" value="ECO:0007669"/>
    <property type="project" value="UniProtKB-KW"/>
</dbReference>
<dbReference type="InterPro" id="IPR036434">
    <property type="entry name" value="Beta_cellobiohydrolase_sf"/>
</dbReference>
<evidence type="ECO:0000256" key="6">
    <source>
        <dbReference type="ARBA" id="ARBA00023295"/>
    </source>
</evidence>
<evidence type="ECO:0000256" key="7">
    <source>
        <dbReference type="ARBA" id="ARBA00023326"/>
    </source>
</evidence>
<proteinExistence type="inferred from homology"/>
<comment type="similarity">
    <text evidence="11">Belongs to the glycosyl hydrolase family 6.</text>
</comment>
<evidence type="ECO:0000256" key="2">
    <source>
        <dbReference type="ARBA" id="ARBA00022801"/>
    </source>
</evidence>
<dbReference type="EC" id="3.2.1.-" evidence="11"/>
<feature type="binding site" evidence="9">
    <location>
        <position position="225"/>
    </location>
    <ligand>
        <name>substrate</name>
    </ligand>
</feature>
<dbReference type="GO" id="GO:0004553">
    <property type="term" value="F:hydrolase activity, hydrolyzing O-glycosyl compounds"/>
    <property type="evidence" value="ECO:0007669"/>
    <property type="project" value="InterPro"/>
</dbReference>
<evidence type="ECO:0000256" key="11">
    <source>
        <dbReference type="RuleBase" id="RU361186"/>
    </source>
</evidence>
<feature type="binding site" evidence="9">
    <location>
        <position position="252"/>
    </location>
    <ligand>
        <name>substrate</name>
    </ligand>
</feature>
<comment type="caution">
    <text evidence="12">The sequence shown here is derived from an EMBL/GenBank/DDBJ whole genome shotgun (WGS) entry which is preliminary data.</text>
</comment>
<evidence type="ECO:0000256" key="3">
    <source>
        <dbReference type="ARBA" id="ARBA00023001"/>
    </source>
</evidence>
<evidence type="ECO:0000313" key="13">
    <source>
        <dbReference type="Proteomes" id="UP001165405"/>
    </source>
</evidence>
<accession>A0AA41QHJ0</accession>
<keyword evidence="1 11" id="KW-0732">Signal</keyword>
<feature type="binding site" evidence="9">
    <location>
        <position position="222"/>
    </location>
    <ligand>
        <name>substrate</name>
    </ligand>
</feature>
<feature type="binding site" evidence="9">
    <location>
        <position position="364"/>
    </location>
    <ligand>
        <name>substrate</name>
    </ligand>
</feature>
<evidence type="ECO:0000256" key="1">
    <source>
        <dbReference type="ARBA" id="ARBA00022729"/>
    </source>
</evidence>
<feature type="binding site" evidence="9">
    <location>
        <position position="392"/>
    </location>
    <ligand>
        <name>substrate</name>
    </ligand>
</feature>
<feature type="signal peptide" evidence="11">
    <location>
        <begin position="1"/>
        <end position="34"/>
    </location>
</feature>
<keyword evidence="3 11" id="KW-0136">Cellulose degradation</keyword>
<feature type="binding site" evidence="9">
    <location>
        <position position="396"/>
    </location>
    <ligand>
        <name>substrate</name>
    </ligand>
</feature>
<protein>
    <recommendedName>
        <fullName evidence="11">Glucanase</fullName>
        <ecNumber evidence="11">3.2.1.-</ecNumber>
    </recommendedName>
</protein>
<dbReference type="Pfam" id="PF01341">
    <property type="entry name" value="Glyco_hydro_6"/>
    <property type="match status" value="1"/>
</dbReference>
<dbReference type="EMBL" id="JAKGSG010000056">
    <property type="protein sequence ID" value="MCF4123191.1"/>
    <property type="molecule type" value="Genomic_DNA"/>
</dbReference>
<reference evidence="12" key="1">
    <citation type="submission" date="2022-01" db="EMBL/GenBank/DDBJ databases">
        <title>Antribacter sp. nov., isolated from Guizhou of China.</title>
        <authorList>
            <person name="Chengliang C."/>
            <person name="Ya Z."/>
        </authorList>
    </citation>
    <scope>NUCLEOTIDE SEQUENCE</scope>
    <source>
        <strain evidence="12">KLBMP 9083</strain>
    </source>
</reference>
<dbReference type="PRINTS" id="PR00733">
    <property type="entry name" value="GLHYDRLASE6"/>
</dbReference>
<keyword evidence="13" id="KW-1185">Reference proteome</keyword>
<dbReference type="InterPro" id="IPR001524">
    <property type="entry name" value="Glyco_hydro_6_CS"/>
</dbReference>
<feature type="active site" description="Proton acceptor" evidence="8">
    <location>
        <position position="398"/>
    </location>
</feature>
<feature type="active site" description="Proton donor" evidence="8">
    <location>
        <position position="165"/>
    </location>
</feature>
<evidence type="ECO:0000313" key="12">
    <source>
        <dbReference type="EMBL" id="MCF4123191.1"/>
    </source>
</evidence>
<dbReference type="Gene3D" id="3.20.20.40">
    <property type="entry name" value="1, 4-beta cellobiohydrolase"/>
    <property type="match status" value="1"/>
</dbReference>
<evidence type="ECO:0000256" key="4">
    <source>
        <dbReference type="ARBA" id="ARBA00023157"/>
    </source>
</evidence>
<keyword evidence="5 11" id="KW-0119">Carbohydrate metabolism</keyword>
<keyword evidence="7 11" id="KW-0624">Polysaccharide degradation</keyword>
<dbReference type="PANTHER" id="PTHR34876">
    <property type="match status" value="1"/>
</dbReference>
<feature type="chain" id="PRO_5041487581" description="Glucanase" evidence="11">
    <location>
        <begin position="35"/>
        <end position="439"/>
    </location>
</feature>
<dbReference type="SUPFAM" id="SSF51989">
    <property type="entry name" value="Glycosyl hydrolases family 6, cellulases"/>
    <property type="match status" value="1"/>
</dbReference>
<evidence type="ECO:0000256" key="10">
    <source>
        <dbReference type="PROSITE-ProRule" id="PRU10056"/>
    </source>
</evidence>
<keyword evidence="4" id="KW-1015">Disulfide bond</keyword>
<dbReference type="PROSITE" id="PS00655">
    <property type="entry name" value="GLYCOSYL_HYDROL_F6_1"/>
    <property type="match status" value="1"/>
</dbReference>
<feature type="binding site" evidence="9">
    <location>
        <position position="89"/>
    </location>
    <ligand>
        <name>substrate</name>
    </ligand>
</feature>
<keyword evidence="2 11" id="KW-0378">Hydrolase</keyword>
<gene>
    <name evidence="12" type="ORF">L1785_19665</name>
</gene>
<dbReference type="PANTHER" id="PTHR34876:SF4">
    <property type="entry name" value="1,4-BETA-D-GLUCAN CELLOBIOHYDROLASE C-RELATED"/>
    <property type="match status" value="1"/>
</dbReference>
<dbReference type="PIRSF" id="PIRSF001100">
    <property type="entry name" value="Beta_cellobiohydrolase"/>
    <property type="match status" value="1"/>
</dbReference>
<keyword evidence="6 11" id="KW-0326">Glycosidase</keyword>
<sequence>MLPLTRNLARRAAAGVAVTAALVAGLTLAGPALAAPPPPPAGGPPPGTLVDPSELYVDPYSSTLTAAAGLSGQAKDDAELLGSYPSATWLTSGTPAQVEAKTADVVGRANTADAIPMLVAYNIPFRDCSQYSAGGATSVAAYEAWIDGVVAGIGDDTAIVIIEPDGLGIIPWYTTIDGTLEWCRPAEANPVTAAQDRFDMLNYAVDELGALPGTTVYLDAGHSGWLTVGDNVSRLLRAGVQDADGFFVNTSNFQYTANVTAYGTWVSSCIAYVTQVVPLNYWGCPNQYWNGGPATGWSGVAMNNYGVWSAGNPDPALNTSGIDSRYDLILGSVEPSTHFVIDTSRNGRGPWDPPDGVYSDPEDWCNPPGRGLGPRPTLDTGQALVDAHLWIKIPGESDGKCYRGTSGPLDPARGIEDPAAGGWFVQQARELIELAVPAV</sequence>
<dbReference type="AlphaFoldDB" id="A0AA41QHJ0"/>
<feature type="active site" evidence="10">
    <location>
        <position position="127"/>
    </location>
</feature>
<organism evidence="12 13">
    <name type="scientific">Antribacter soli</name>
    <dbReference type="NCBI Taxonomy" id="2910976"/>
    <lineage>
        <taxon>Bacteria</taxon>
        <taxon>Bacillati</taxon>
        <taxon>Actinomycetota</taxon>
        <taxon>Actinomycetes</taxon>
        <taxon>Micrococcales</taxon>
        <taxon>Promicromonosporaceae</taxon>
        <taxon>Antribacter</taxon>
    </lineage>
</organism>
<evidence type="ECO:0000256" key="5">
    <source>
        <dbReference type="ARBA" id="ARBA00023277"/>
    </source>
</evidence>
<dbReference type="Proteomes" id="UP001165405">
    <property type="component" value="Unassembled WGS sequence"/>
</dbReference>
<evidence type="ECO:0000256" key="9">
    <source>
        <dbReference type="PIRSR" id="PIRSR001100-2"/>
    </source>
</evidence>